<dbReference type="AlphaFoldDB" id="A0A2H0YX95"/>
<reference evidence="3" key="1">
    <citation type="submission" date="2017-09" db="EMBL/GenBank/DDBJ databases">
        <title>Depth-based differentiation of microbial function through sediment-hosted aquifers and enrichment of novel symbionts in the deep terrestrial subsurface.</title>
        <authorList>
            <person name="Probst A.J."/>
            <person name="Ladd B."/>
            <person name="Jarett J.K."/>
            <person name="Geller-Mcgrath D.E."/>
            <person name="Sieber C.M.K."/>
            <person name="Emerson J.B."/>
            <person name="Anantharaman K."/>
            <person name="Thomas B.C."/>
            <person name="Malmstrom R."/>
            <person name="Stieglmeier M."/>
            <person name="Klingl A."/>
            <person name="Woyke T."/>
            <person name="Ryan C.M."/>
            <person name="Banfield J.F."/>
        </authorList>
    </citation>
    <scope>NUCLEOTIDE SEQUENCE [LARGE SCALE GENOMIC DNA]</scope>
</reference>
<protein>
    <submittedName>
        <fullName evidence="2">Uncharacterized protein</fullName>
    </submittedName>
</protein>
<keyword evidence="1" id="KW-0472">Membrane</keyword>
<comment type="caution">
    <text evidence="2">The sequence shown here is derived from an EMBL/GenBank/DDBJ whole genome shotgun (WGS) entry which is preliminary data.</text>
</comment>
<dbReference type="EMBL" id="PEXT01000061">
    <property type="protein sequence ID" value="PIS43121.1"/>
    <property type="molecule type" value="Genomic_DNA"/>
</dbReference>
<sequence length="66" mass="7570">MSLDYSQKRLLGFALHKKGRGNQNGILSSMKKKKNWKANLEIYAFWTGFLSTIISLLQVIVITLKK</sequence>
<evidence type="ECO:0000313" key="3">
    <source>
        <dbReference type="Proteomes" id="UP000228687"/>
    </source>
</evidence>
<evidence type="ECO:0000313" key="2">
    <source>
        <dbReference type="EMBL" id="PIS43121.1"/>
    </source>
</evidence>
<gene>
    <name evidence="2" type="ORF">COT23_02965</name>
</gene>
<evidence type="ECO:0000256" key="1">
    <source>
        <dbReference type="SAM" id="Phobius"/>
    </source>
</evidence>
<accession>A0A2H0YX95</accession>
<keyword evidence="1" id="KW-0812">Transmembrane</keyword>
<name>A0A2H0YX95_9BACT</name>
<dbReference type="Proteomes" id="UP000228687">
    <property type="component" value="Unassembled WGS sequence"/>
</dbReference>
<feature type="transmembrane region" description="Helical" evidence="1">
    <location>
        <begin position="40"/>
        <end position="64"/>
    </location>
</feature>
<organism evidence="2 3">
    <name type="scientific">Candidatus Kaiserbacteria bacterium CG08_land_8_20_14_0_20_50_21</name>
    <dbReference type="NCBI Taxonomy" id="1974604"/>
    <lineage>
        <taxon>Bacteria</taxon>
        <taxon>Candidatus Kaiseribacteriota</taxon>
    </lineage>
</organism>
<proteinExistence type="predicted"/>
<keyword evidence="1" id="KW-1133">Transmembrane helix</keyword>